<proteinExistence type="predicted"/>
<evidence type="ECO:0000313" key="4">
    <source>
        <dbReference type="Proteomes" id="UP000808914"/>
    </source>
</evidence>
<dbReference type="NCBIfam" id="TIGR00095">
    <property type="entry name" value="16S rRNA (guanine(966)-N(2))-methyltransferase RsmD"/>
    <property type="match status" value="1"/>
</dbReference>
<dbReference type="PANTHER" id="PTHR43542:SF1">
    <property type="entry name" value="METHYLTRANSFERASE"/>
    <property type="match status" value="1"/>
</dbReference>
<dbReference type="InterPro" id="IPR002052">
    <property type="entry name" value="DNA_methylase_N6_adenine_CS"/>
</dbReference>
<evidence type="ECO:0000313" key="3">
    <source>
        <dbReference type="EMBL" id="MBM7644241.1"/>
    </source>
</evidence>
<comment type="caution">
    <text evidence="3">The sequence shown here is derived from an EMBL/GenBank/DDBJ whole genome shotgun (WGS) entry which is preliminary data.</text>
</comment>
<dbReference type="CDD" id="cd02440">
    <property type="entry name" value="AdoMet_MTases"/>
    <property type="match status" value="1"/>
</dbReference>
<keyword evidence="4" id="KW-1185">Reference proteome</keyword>
<accession>A0ABS2PWJ9</accession>
<dbReference type="InterPro" id="IPR029063">
    <property type="entry name" value="SAM-dependent_MTases_sf"/>
</dbReference>
<dbReference type="Gene3D" id="3.40.50.150">
    <property type="entry name" value="Vaccinia Virus protein VP39"/>
    <property type="match status" value="1"/>
</dbReference>
<sequence length="186" mass="20972">MRVIAGECKGRPLKSVRGQLTRPTTDKVKETIFNMIGPFFDGGQALDLYSGSGGLGIEALSRGISHAIFIDRYGPAISTIKKNIQLCKLESRAEVYRNDVSRALSILGKKQARFRLIFMDPPYARQQIVKDIESIIYHRLLEEDGKIIVEHEDTVCLPGEFNDALIRVKHHTYHGKTAVSIYEKQK</sequence>
<evidence type="ECO:0000256" key="2">
    <source>
        <dbReference type="ARBA" id="ARBA00022679"/>
    </source>
</evidence>
<name>A0ABS2PWJ9_9BACL</name>
<dbReference type="InterPro" id="IPR004398">
    <property type="entry name" value="RNA_MeTrfase_RsmD"/>
</dbReference>
<dbReference type="SUPFAM" id="SSF53335">
    <property type="entry name" value="S-adenosyl-L-methionine-dependent methyltransferases"/>
    <property type="match status" value="1"/>
</dbReference>
<dbReference type="PANTHER" id="PTHR43542">
    <property type="entry name" value="METHYLTRANSFERASE"/>
    <property type="match status" value="1"/>
</dbReference>
<dbReference type="EMBL" id="JAFBER010000002">
    <property type="protein sequence ID" value="MBM7644241.1"/>
    <property type="molecule type" value="Genomic_DNA"/>
</dbReference>
<keyword evidence="1" id="KW-0489">Methyltransferase</keyword>
<evidence type="ECO:0000256" key="1">
    <source>
        <dbReference type="ARBA" id="ARBA00022603"/>
    </source>
</evidence>
<gene>
    <name evidence="3" type="ORF">JOD45_000434</name>
</gene>
<protein>
    <submittedName>
        <fullName evidence="3">16S rRNA (Guanine(966)-N(2))-methyltransferase RsmD</fullName>
    </submittedName>
</protein>
<dbReference type="Pfam" id="PF03602">
    <property type="entry name" value="Cons_hypoth95"/>
    <property type="match status" value="1"/>
</dbReference>
<dbReference type="PROSITE" id="PS00092">
    <property type="entry name" value="N6_MTASE"/>
    <property type="match status" value="1"/>
</dbReference>
<dbReference type="PIRSF" id="PIRSF004553">
    <property type="entry name" value="CHP00095"/>
    <property type="match status" value="1"/>
</dbReference>
<keyword evidence="2" id="KW-0808">Transferase</keyword>
<dbReference type="RefSeq" id="WP_205002218.1">
    <property type="nucleotide sequence ID" value="NZ_JAFBER010000002.1"/>
</dbReference>
<reference evidence="3 4" key="1">
    <citation type="submission" date="2021-01" db="EMBL/GenBank/DDBJ databases">
        <title>Genomic Encyclopedia of Type Strains, Phase IV (KMG-IV): sequencing the most valuable type-strain genomes for metagenomic binning, comparative biology and taxonomic classification.</title>
        <authorList>
            <person name="Goeker M."/>
        </authorList>
    </citation>
    <scope>NUCLEOTIDE SEQUENCE [LARGE SCALE GENOMIC DNA]</scope>
    <source>
        <strain evidence="3 4">DSM 28236</strain>
    </source>
</reference>
<dbReference type="Proteomes" id="UP000808914">
    <property type="component" value="Unassembled WGS sequence"/>
</dbReference>
<organism evidence="3 4">
    <name type="scientific">Scopulibacillus daqui</name>
    <dbReference type="NCBI Taxonomy" id="1469162"/>
    <lineage>
        <taxon>Bacteria</taxon>
        <taxon>Bacillati</taxon>
        <taxon>Bacillota</taxon>
        <taxon>Bacilli</taxon>
        <taxon>Bacillales</taxon>
        <taxon>Sporolactobacillaceae</taxon>
        <taxon>Scopulibacillus</taxon>
    </lineage>
</organism>